<dbReference type="AlphaFoldDB" id="A0A922LBW3"/>
<feature type="region of interest" description="Disordered" evidence="1">
    <location>
        <begin position="221"/>
        <end position="240"/>
    </location>
</feature>
<dbReference type="Proteomes" id="UP000790347">
    <property type="component" value="Unassembled WGS sequence"/>
</dbReference>
<evidence type="ECO:0000313" key="3">
    <source>
        <dbReference type="Proteomes" id="UP000790347"/>
    </source>
</evidence>
<reference evidence="2" key="2">
    <citation type="journal article" date="2022" name="Res Sq">
        <title>Comparative Genomics Reveals Insights into the Divergent Evolution of Astigmatic Mites and Household Pest Adaptations.</title>
        <authorList>
            <person name="Xiong Q."/>
            <person name="Wan A.T.-Y."/>
            <person name="Liu X.-Y."/>
            <person name="Fung C.S.-H."/>
            <person name="Xiao X."/>
            <person name="Malainual N."/>
            <person name="Hou J."/>
            <person name="Wang L."/>
            <person name="Wang M."/>
            <person name="Yang K."/>
            <person name="Cui Y."/>
            <person name="Leung E."/>
            <person name="Nong W."/>
            <person name="Shin S.-K."/>
            <person name="Au S."/>
            <person name="Jeong K.Y."/>
            <person name="Chew F.T."/>
            <person name="Hui J."/>
            <person name="Leung T.F."/>
            <person name="Tungtrongchitr A."/>
            <person name="Zhong N."/>
            <person name="Liu Z."/>
            <person name="Tsui S."/>
        </authorList>
    </citation>
    <scope>NUCLEOTIDE SEQUENCE</scope>
    <source>
        <strain evidence="2">Derf</strain>
        <tissue evidence="2">Whole organism</tissue>
    </source>
</reference>
<proteinExistence type="predicted"/>
<keyword evidence="3" id="KW-1185">Reference proteome</keyword>
<comment type="caution">
    <text evidence="2">The sequence shown here is derived from an EMBL/GenBank/DDBJ whole genome shotgun (WGS) entry which is preliminary data.</text>
</comment>
<feature type="region of interest" description="Disordered" evidence="1">
    <location>
        <begin position="291"/>
        <end position="342"/>
    </location>
</feature>
<reference evidence="2" key="1">
    <citation type="submission" date="2013-05" db="EMBL/GenBank/DDBJ databases">
        <authorList>
            <person name="Yim A.K.Y."/>
            <person name="Chan T.F."/>
            <person name="Ji K.M."/>
            <person name="Liu X.Y."/>
            <person name="Zhou J.W."/>
            <person name="Li R.Q."/>
            <person name="Yang K.Y."/>
            <person name="Li J."/>
            <person name="Li M."/>
            <person name="Law P.T.W."/>
            <person name="Wu Y.L."/>
            <person name="Cai Z.L."/>
            <person name="Qin H."/>
            <person name="Bao Y."/>
            <person name="Leung R.K.K."/>
            <person name="Ng P.K.S."/>
            <person name="Zou J."/>
            <person name="Zhong X.J."/>
            <person name="Ran P.X."/>
            <person name="Zhong N.S."/>
            <person name="Liu Z.G."/>
            <person name="Tsui S.K.W."/>
        </authorList>
    </citation>
    <scope>NUCLEOTIDE SEQUENCE</scope>
    <source>
        <strain evidence="2">Derf</strain>
        <tissue evidence="2">Whole organism</tissue>
    </source>
</reference>
<organism evidence="2 3">
    <name type="scientific">Dermatophagoides farinae</name>
    <name type="common">American house dust mite</name>
    <dbReference type="NCBI Taxonomy" id="6954"/>
    <lineage>
        <taxon>Eukaryota</taxon>
        <taxon>Metazoa</taxon>
        <taxon>Ecdysozoa</taxon>
        <taxon>Arthropoda</taxon>
        <taxon>Chelicerata</taxon>
        <taxon>Arachnida</taxon>
        <taxon>Acari</taxon>
        <taxon>Acariformes</taxon>
        <taxon>Sarcoptiformes</taxon>
        <taxon>Astigmata</taxon>
        <taxon>Psoroptidia</taxon>
        <taxon>Analgoidea</taxon>
        <taxon>Pyroglyphidae</taxon>
        <taxon>Dermatophagoidinae</taxon>
        <taxon>Dermatophagoides</taxon>
    </lineage>
</organism>
<feature type="region of interest" description="Disordered" evidence="1">
    <location>
        <begin position="35"/>
        <end position="58"/>
    </location>
</feature>
<feature type="compositionally biased region" description="Low complexity" evidence="1">
    <location>
        <begin position="35"/>
        <end position="55"/>
    </location>
</feature>
<feature type="compositionally biased region" description="Low complexity" evidence="1">
    <location>
        <begin position="293"/>
        <end position="310"/>
    </location>
</feature>
<evidence type="ECO:0000256" key="1">
    <source>
        <dbReference type="SAM" id="MobiDB-lite"/>
    </source>
</evidence>
<evidence type="ECO:0000313" key="2">
    <source>
        <dbReference type="EMBL" id="KAH9522535.1"/>
    </source>
</evidence>
<name>A0A922LBW3_DERFA</name>
<dbReference type="EMBL" id="ASGP02000002">
    <property type="protein sequence ID" value="KAH9522535.1"/>
    <property type="molecule type" value="Genomic_DNA"/>
</dbReference>
<gene>
    <name evidence="2" type="ORF">DERF_006099</name>
</gene>
<accession>A0A922LBW3</accession>
<protein>
    <submittedName>
        <fullName evidence="2">Uncharacterized protein</fullName>
    </submittedName>
</protein>
<sequence>MDMNTIIDKHLNAPMSEKTFPIICSEFKSIDYHSTSSSSSSSLSSSSKTTITETSNGLIEKEKVRNPYLRHIRQNYSNELNSSTESFHSSITLIADCVCAGDDYHPHCHTNCSSIDQLDTSDESNLSMLTTTTTTTTTSSTTSISKTTAKTLTTTNLMIINSDIGIGFVGDENGDEEGEDIDELDSIIDEEFLFEAKKLKLFNCLNRQLDDINNNNLTSISISSSSSSSSSSSLTNDNNHINNHIQHIQNNNNNNENETDYLHPIITSFSLANNHHSGSCHRSNIRFDKQIHSTSKSSNSSVSHSPSSSSSPPPPPLLSSFNQTDCDDNINKNQFHPHTHTVRTRGMDMVPVSDFRQNLFHIHTHWYIDFTT</sequence>